<dbReference type="AlphaFoldDB" id="A0A232FK18"/>
<organism evidence="1 2">
    <name type="scientific">Trichomalopsis sarcophagae</name>
    <dbReference type="NCBI Taxonomy" id="543379"/>
    <lineage>
        <taxon>Eukaryota</taxon>
        <taxon>Metazoa</taxon>
        <taxon>Ecdysozoa</taxon>
        <taxon>Arthropoda</taxon>
        <taxon>Hexapoda</taxon>
        <taxon>Insecta</taxon>
        <taxon>Pterygota</taxon>
        <taxon>Neoptera</taxon>
        <taxon>Endopterygota</taxon>
        <taxon>Hymenoptera</taxon>
        <taxon>Apocrita</taxon>
        <taxon>Proctotrupomorpha</taxon>
        <taxon>Chalcidoidea</taxon>
        <taxon>Pteromalidae</taxon>
        <taxon>Pteromalinae</taxon>
        <taxon>Trichomalopsis</taxon>
    </lineage>
</organism>
<evidence type="ECO:0000313" key="1">
    <source>
        <dbReference type="EMBL" id="OXU30808.1"/>
    </source>
</evidence>
<evidence type="ECO:0000313" key="2">
    <source>
        <dbReference type="Proteomes" id="UP000215335"/>
    </source>
</evidence>
<dbReference type="EMBL" id="NNAY01000117">
    <property type="protein sequence ID" value="OXU30808.1"/>
    <property type="molecule type" value="Genomic_DNA"/>
</dbReference>
<gene>
    <name evidence="1" type="ORF">TSAR_010504</name>
</gene>
<protein>
    <submittedName>
        <fullName evidence="1">Uncharacterized protein</fullName>
    </submittedName>
</protein>
<accession>A0A232FK18</accession>
<keyword evidence="2" id="KW-1185">Reference proteome</keyword>
<name>A0A232FK18_9HYME</name>
<comment type="caution">
    <text evidence="1">The sequence shown here is derived from an EMBL/GenBank/DDBJ whole genome shotgun (WGS) entry which is preliminary data.</text>
</comment>
<reference evidence="1 2" key="1">
    <citation type="journal article" date="2017" name="Curr. Biol.">
        <title>The Evolution of Venom by Co-option of Single-Copy Genes.</title>
        <authorList>
            <person name="Martinson E.O."/>
            <person name="Mrinalini"/>
            <person name="Kelkar Y.D."/>
            <person name="Chang C.H."/>
            <person name="Werren J.H."/>
        </authorList>
    </citation>
    <scope>NUCLEOTIDE SEQUENCE [LARGE SCALE GENOMIC DNA]</scope>
    <source>
        <strain evidence="1 2">Alberta</strain>
        <tissue evidence="1">Whole body</tissue>
    </source>
</reference>
<sequence length="65" mass="7671">MTRRGLVFGKARREREEYSAETFADFNINGSFELSTQMRRKRRASLIVDHRVRPLVTHIAQCDVF</sequence>
<dbReference type="Proteomes" id="UP000215335">
    <property type="component" value="Unassembled WGS sequence"/>
</dbReference>
<proteinExistence type="predicted"/>